<dbReference type="EMBL" id="CACTIH010002043">
    <property type="protein sequence ID" value="CAA2972245.1"/>
    <property type="molecule type" value="Genomic_DNA"/>
</dbReference>
<dbReference type="AlphaFoldDB" id="A0A8S0R1M3"/>
<evidence type="ECO:0000256" key="1">
    <source>
        <dbReference type="SAM" id="MobiDB-lite"/>
    </source>
</evidence>
<name>A0A8S0R1M3_OLEEU</name>
<dbReference type="PANTHER" id="PTHR37768">
    <property type="entry name" value="OS06G0694800 PROTEIN"/>
    <property type="match status" value="1"/>
</dbReference>
<feature type="compositionally biased region" description="Polar residues" evidence="1">
    <location>
        <begin position="87"/>
        <end position="102"/>
    </location>
</feature>
<gene>
    <name evidence="2" type="ORF">OLEA9_A017756</name>
</gene>
<proteinExistence type="predicted"/>
<dbReference type="PANTHER" id="PTHR37768:SF2">
    <property type="entry name" value="OS06G0694800 PROTEIN"/>
    <property type="match status" value="1"/>
</dbReference>
<reference evidence="2 3" key="1">
    <citation type="submission" date="2019-12" db="EMBL/GenBank/DDBJ databases">
        <authorList>
            <person name="Alioto T."/>
            <person name="Alioto T."/>
            <person name="Gomez Garrido J."/>
        </authorList>
    </citation>
    <scope>NUCLEOTIDE SEQUENCE [LARGE SCALE GENOMIC DNA]</scope>
</reference>
<dbReference type="OrthoDB" id="1933066at2759"/>
<evidence type="ECO:0000313" key="2">
    <source>
        <dbReference type="EMBL" id="CAA2972245.1"/>
    </source>
</evidence>
<dbReference type="Proteomes" id="UP000594638">
    <property type="component" value="Unassembled WGS sequence"/>
</dbReference>
<evidence type="ECO:0000313" key="3">
    <source>
        <dbReference type="Proteomes" id="UP000594638"/>
    </source>
</evidence>
<comment type="caution">
    <text evidence="2">The sequence shown here is derived from an EMBL/GenBank/DDBJ whole genome shotgun (WGS) entry which is preliminary data.</text>
</comment>
<dbReference type="Gramene" id="OE9A017756T1">
    <property type="protein sequence ID" value="OE9A017756C1"/>
    <property type="gene ID" value="OE9A017756"/>
</dbReference>
<protein>
    <submittedName>
        <fullName evidence="2">Uncharacterized protein</fullName>
    </submittedName>
</protein>
<accession>A0A8S0R1M3</accession>
<keyword evidence="3" id="KW-1185">Reference proteome</keyword>
<feature type="region of interest" description="Disordered" evidence="1">
    <location>
        <begin position="77"/>
        <end position="102"/>
    </location>
</feature>
<organism evidence="2 3">
    <name type="scientific">Olea europaea subsp. europaea</name>
    <dbReference type="NCBI Taxonomy" id="158383"/>
    <lineage>
        <taxon>Eukaryota</taxon>
        <taxon>Viridiplantae</taxon>
        <taxon>Streptophyta</taxon>
        <taxon>Embryophyta</taxon>
        <taxon>Tracheophyta</taxon>
        <taxon>Spermatophyta</taxon>
        <taxon>Magnoliopsida</taxon>
        <taxon>eudicotyledons</taxon>
        <taxon>Gunneridae</taxon>
        <taxon>Pentapetalae</taxon>
        <taxon>asterids</taxon>
        <taxon>lamiids</taxon>
        <taxon>Lamiales</taxon>
        <taxon>Oleaceae</taxon>
        <taxon>Oleeae</taxon>
        <taxon>Olea</taxon>
    </lineage>
</organism>
<sequence length="183" mass="19408">MSVLLLESSFRVNPLTTNLKPLRKINAIPVRTVFISSKHSQEDFSRKSENEFAKLALVTLAAGVLTLGSIDPASAAKTGGRVGGQPFLSSAPRSSGPRINNSRSNVYINPTVAPLVGGFGYGFGMPFSGGCSCSPFPFSAPGPIVAVGIGSRFELFAFFLFLRGVSAVVSRIRGSRSDDDEEY</sequence>